<keyword evidence="2" id="KW-1185">Reference proteome</keyword>
<evidence type="ECO:0008006" key="3">
    <source>
        <dbReference type="Google" id="ProtNLM"/>
    </source>
</evidence>
<dbReference type="Proteomes" id="UP001319121">
    <property type="component" value="Chromosome"/>
</dbReference>
<gene>
    <name evidence="1" type="ORF">FGKAn22_17200</name>
</gene>
<dbReference type="RefSeq" id="WP_212785284.1">
    <property type="nucleotide sequence ID" value="NZ_AP019536.1"/>
</dbReference>
<accession>A0AAN1T069</accession>
<dbReference type="EMBL" id="AP019536">
    <property type="protein sequence ID" value="BBJ00028.1"/>
    <property type="molecule type" value="Genomic_DNA"/>
</dbReference>
<dbReference type="AlphaFoldDB" id="A0AAN1T069"/>
<evidence type="ECO:0000313" key="2">
    <source>
        <dbReference type="Proteomes" id="UP001319121"/>
    </source>
</evidence>
<sequence length="397" mass="45362">MAEKNRALIATHHLVDFAGSEISTLELATTLMSMGWEVTVAAILTGEPMIWEFHSRSIPLFNLLETELPIDNQHFDLVWIHHLPVFHEIVLFRKITGSKLIYCSLSPYEPFEAVPALLDSVTLLLANSRENADHILSERGLPEGSVKIFPNSVPQHFWKVSKANYPSQPKKIALVSNHPPKEITELISILQQAGREVRHIGIKGEPLLVTPGELMNYDAVISIGKTVQYCFALKIPVYCYDHFGGPGWLNKHNFDLAYRNNFSGRGFSKKDSHSIIHELDAGFEKAVEQLEEHHEFAKNHFDLERNLKQMFNYEPFSIPNSGSMYQQLILEHACYKRLAIARQTSADTYKVNILNEEIRRRDAEIQRLTSTYSWQITKPLRLLANLPQLIKAVLMKK</sequence>
<evidence type="ECO:0000313" key="1">
    <source>
        <dbReference type="EMBL" id="BBJ00028.1"/>
    </source>
</evidence>
<dbReference type="Gene3D" id="3.40.50.2000">
    <property type="entry name" value="Glycogen Phosphorylase B"/>
    <property type="match status" value="1"/>
</dbReference>
<dbReference type="KEGG" id="fku:FGKAn22_17200"/>
<proteinExistence type="predicted"/>
<reference evidence="1 2" key="1">
    <citation type="submission" date="2019-03" db="EMBL/GenBank/DDBJ databases">
        <title>Complete genome sequence of Ferrigenium kumadai strain An22, a microaerophilic iron-oxidizing bacterium isolated from a paddy field soil.</title>
        <authorList>
            <person name="Watanabe T."/>
            <person name="Asakawa S."/>
        </authorList>
    </citation>
    <scope>NUCLEOTIDE SEQUENCE [LARGE SCALE GENOMIC DNA]</scope>
    <source>
        <strain evidence="1 2">An22</strain>
    </source>
</reference>
<protein>
    <recommendedName>
        <fullName evidence="3">Glycosyltransferase</fullName>
    </recommendedName>
</protein>
<name>A0AAN1T069_9PROT</name>
<dbReference type="SUPFAM" id="SSF53756">
    <property type="entry name" value="UDP-Glycosyltransferase/glycogen phosphorylase"/>
    <property type="match status" value="1"/>
</dbReference>
<organism evidence="1 2">
    <name type="scientific">Ferrigenium kumadai</name>
    <dbReference type="NCBI Taxonomy" id="1682490"/>
    <lineage>
        <taxon>Bacteria</taxon>
        <taxon>Pseudomonadati</taxon>
        <taxon>Pseudomonadota</taxon>
        <taxon>Betaproteobacteria</taxon>
        <taxon>Nitrosomonadales</taxon>
        <taxon>Gallionellaceae</taxon>
        <taxon>Ferrigenium</taxon>
    </lineage>
</organism>